<evidence type="ECO:0000313" key="1">
    <source>
        <dbReference type="EMBL" id="GGZ87949.1"/>
    </source>
</evidence>
<organism evidence="1 2">
    <name type="scientific">Streptomyces echinoruber</name>
    <dbReference type="NCBI Taxonomy" id="68898"/>
    <lineage>
        <taxon>Bacteria</taxon>
        <taxon>Bacillati</taxon>
        <taxon>Actinomycetota</taxon>
        <taxon>Actinomycetes</taxon>
        <taxon>Kitasatosporales</taxon>
        <taxon>Streptomycetaceae</taxon>
        <taxon>Streptomyces</taxon>
    </lineage>
</organism>
<comment type="caution">
    <text evidence="1">The sequence shown here is derived from an EMBL/GenBank/DDBJ whole genome shotgun (WGS) entry which is preliminary data.</text>
</comment>
<reference evidence="1" key="1">
    <citation type="journal article" date="2014" name="Int. J. Syst. Evol. Microbiol.">
        <title>Complete genome sequence of Corynebacterium casei LMG S-19264T (=DSM 44701T), isolated from a smear-ripened cheese.</title>
        <authorList>
            <consortium name="US DOE Joint Genome Institute (JGI-PGF)"/>
            <person name="Walter F."/>
            <person name="Albersmeier A."/>
            <person name="Kalinowski J."/>
            <person name="Ruckert C."/>
        </authorList>
    </citation>
    <scope>NUCLEOTIDE SEQUENCE</scope>
    <source>
        <strain evidence="1">JCM 5016</strain>
    </source>
</reference>
<name>A0A918R7D4_9ACTN</name>
<reference evidence="1" key="2">
    <citation type="submission" date="2020-09" db="EMBL/GenBank/DDBJ databases">
        <authorList>
            <person name="Sun Q."/>
            <person name="Ohkuma M."/>
        </authorList>
    </citation>
    <scope>NUCLEOTIDE SEQUENCE</scope>
    <source>
        <strain evidence="1">JCM 5016</strain>
    </source>
</reference>
<evidence type="ECO:0000313" key="2">
    <source>
        <dbReference type="Proteomes" id="UP000623010"/>
    </source>
</evidence>
<sequence length="50" mass="5755">MRWRAQETLTLDFRRLNAECSLEGKLHADAAVRNFPPETLMATPLRGRDV</sequence>
<protein>
    <submittedName>
        <fullName evidence="1">Uncharacterized protein</fullName>
    </submittedName>
</protein>
<proteinExistence type="predicted"/>
<gene>
    <name evidence="1" type="ORF">GCM10010389_27710</name>
</gene>
<dbReference type="EMBL" id="BMWH01000009">
    <property type="protein sequence ID" value="GGZ87949.1"/>
    <property type="molecule type" value="Genomic_DNA"/>
</dbReference>
<keyword evidence="2" id="KW-1185">Reference proteome</keyword>
<accession>A0A918R7D4</accession>
<dbReference type="Proteomes" id="UP000623010">
    <property type="component" value="Unassembled WGS sequence"/>
</dbReference>
<dbReference type="AlphaFoldDB" id="A0A918R7D4"/>